<sequence>MIMAKNIIPCRAILGNVEKVVTGSQQYYLSGIEFYTCAGDPKNHPKCCVVWSSVMNRHIFPECAVSFKSSINVPGQVKGSTYTKYSLEKLFSNLRSWLPPEKFREVAKLFDVYRAAKLTKNIFLSVAGDVVLLSSNWEIRSLE</sequence>
<dbReference type="InterPro" id="IPR012317">
    <property type="entry name" value="Poly(ADP-ribose)pol_cat_dom"/>
</dbReference>
<name>A0AAD6QVZ3_9ROSI</name>
<evidence type="ECO:0000313" key="2">
    <source>
        <dbReference type="EMBL" id="KAJ6997526.1"/>
    </source>
</evidence>
<evidence type="ECO:0000313" key="3">
    <source>
        <dbReference type="Proteomes" id="UP001164929"/>
    </source>
</evidence>
<keyword evidence="3" id="KW-1185">Reference proteome</keyword>
<organism evidence="2 3">
    <name type="scientific">Populus alba x Populus x berolinensis</name>
    <dbReference type="NCBI Taxonomy" id="444605"/>
    <lineage>
        <taxon>Eukaryota</taxon>
        <taxon>Viridiplantae</taxon>
        <taxon>Streptophyta</taxon>
        <taxon>Embryophyta</taxon>
        <taxon>Tracheophyta</taxon>
        <taxon>Spermatophyta</taxon>
        <taxon>Magnoliopsida</taxon>
        <taxon>eudicotyledons</taxon>
        <taxon>Gunneridae</taxon>
        <taxon>Pentapetalae</taxon>
        <taxon>rosids</taxon>
        <taxon>fabids</taxon>
        <taxon>Malpighiales</taxon>
        <taxon>Salicaceae</taxon>
        <taxon>Saliceae</taxon>
        <taxon>Populus</taxon>
    </lineage>
</organism>
<reference evidence="2" key="1">
    <citation type="journal article" date="2023" name="Mol. Ecol. Resour.">
        <title>Chromosome-level genome assembly of a triploid poplar Populus alba 'Berolinensis'.</title>
        <authorList>
            <person name="Chen S."/>
            <person name="Yu Y."/>
            <person name="Wang X."/>
            <person name="Wang S."/>
            <person name="Zhang T."/>
            <person name="Zhou Y."/>
            <person name="He R."/>
            <person name="Meng N."/>
            <person name="Wang Y."/>
            <person name="Liu W."/>
            <person name="Liu Z."/>
            <person name="Liu J."/>
            <person name="Guo Q."/>
            <person name="Huang H."/>
            <person name="Sederoff R.R."/>
            <person name="Wang G."/>
            <person name="Qu G."/>
            <person name="Chen S."/>
        </authorList>
    </citation>
    <scope>NUCLEOTIDE SEQUENCE</scope>
    <source>
        <strain evidence="2">SC-2020</strain>
    </source>
</reference>
<dbReference type="PANTHER" id="PTHR32263">
    <property type="entry name" value="INACTIVE POLY [ADP-RIBOSE] POLYMERASE SRO4-RELATED"/>
    <property type="match status" value="1"/>
</dbReference>
<proteinExistence type="predicted"/>
<gene>
    <name evidence="2" type="ORF">NC653_013943</name>
</gene>
<dbReference type="Proteomes" id="UP001164929">
    <property type="component" value="Chromosome 5"/>
</dbReference>
<dbReference type="InterPro" id="IPR044964">
    <property type="entry name" value="RCD1/SRO1-5"/>
</dbReference>
<feature type="domain" description="PARP catalytic" evidence="1">
    <location>
        <begin position="1"/>
        <end position="88"/>
    </location>
</feature>
<dbReference type="PROSITE" id="PS51059">
    <property type="entry name" value="PARP_CATALYTIC"/>
    <property type="match status" value="1"/>
</dbReference>
<evidence type="ECO:0000259" key="1">
    <source>
        <dbReference type="PROSITE" id="PS51059"/>
    </source>
</evidence>
<protein>
    <recommendedName>
        <fullName evidence="1">PARP catalytic domain-containing protein</fullName>
    </recommendedName>
</protein>
<comment type="caution">
    <text evidence="2">The sequence shown here is derived from an EMBL/GenBank/DDBJ whole genome shotgun (WGS) entry which is preliminary data.</text>
</comment>
<dbReference type="AlphaFoldDB" id="A0AAD6QVZ3"/>
<accession>A0AAD6QVZ3</accession>
<dbReference type="PANTHER" id="PTHR32263:SF19">
    <property type="entry name" value="OS03G0230300 PROTEIN"/>
    <property type="match status" value="1"/>
</dbReference>
<dbReference type="EMBL" id="JAQIZT010000005">
    <property type="protein sequence ID" value="KAJ6997526.1"/>
    <property type="molecule type" value="Genomic_DNA"/>
</dbReference>
<dbReference type="GO" id="GO:0003950">
    <property type="term" value="F:NAD+ poly-ADP-ribosyltransferase activity"/>
    <property type="evidence" value="ECO:0007669"/>
    <property type="project" value="InterPro"/>
</dbReference>